<feature type="transmembrane region" description="Helical" evidence="1">
    <location>
        <begin position="351"/>
        <end position="371"/>
    </location>
</feature>
<keyword evidence="3" id="KW-1185">Reference proteome</keyword>
<accession>D2QUF2</accession>
<name>D2QUF2_SPILD</name>
<dbReference type="AlphaFoldDB" id="D2QUF2"/>
<evidence type="ECO:0000313" key="3">
    <source>
        <dbReference type="Proteomes" id="UP000002028"/>
    </source>
</evidence>
<protein>
    <submittedName>
        <fullName evidence="2">Uncharacterized protein</fullName>
    </submittedName>
</protein>
<proteinExistence type="predicted"/>
<keyword evidence="1" id="KW-0472">Membrane</keyword>
<organism evidence="2 3">
    <name type="scientific">Spirosoma linguale (strain ATCC 33905 / DSM 74 / LMG 10896 / Claus 1)</name>
    <dbReference type="NCBI Taxonomy" id="504472"/>
    <lineage>
        <taxon>Bacteria</taxon>
        <taxon>Pseudomonadati</taxon>
        <taxon>Bacteroidota</taxon>
        <taxon>Cytophagia</taxon>
        <taxon>Cytophagales</taxon>
        <taxon>Cytophagaceae</taxon>
        <taxon>Spirosoma</taxon>
    </lineage>
</organism>
<dbReference type="STRING" id="504472.Slin_6477"/>
<evidence type="ECO:0000256" key="1">
    <source>
        <dbReference type="SAM" id="Phobius"/>
    </source>
</evidence>
<sequence length="507" mass="57555">MKRSILTTPLTKLRPVFVNVGENIKRYEQVRGLFLDNQQRIFAEPMIGGVKRDQISWYSDVAGGHSPLSSFTPDERQRLIPHLDEQISHLFRDIIRYARKNTGEYDRTQYLHLRKSVESLLEVPSDEFILVFGSIDNPQFVLTNWGFTYDDDKAPRGIIREIPGVKFGTTALTLEGKYTGSNLPSAHEPLFISVENRQLSIVTDGYGTAQLSHIPYLSELTVWQTDANGEITNRQPVYIDERDPAQPYLIWLTRLPFSITFQVINQRGTPVPNHKVQLNYQGLSVLATSDATGHLVRQDVFYGEAVQCYDAQAPNTPLVKTHTFTRNQTDYPIPVVLPDPMAPVKKGLGCMGLLLLLLLFLIAGGIAYYFFVKKEKPVWDEDALSQIDKKPYPLEKAHCSDERNGMSYQNAQGASVVTTEYDMTTEKGAFLFDYYTDAWPDKIEIFDSPAKDVKKDSKPIFSYYGSTIKDSQSLNNLSKKLSYGKRYVTVRVTGQTVWSYKVNCPAR</sequence>
<gene>
    <name evidence="2" type="ordered locus">Slin_6477</name>
</gene>
<dbReference type="Proteomes" id="UP000002028">
    <property type="component" value="Chromosome"/>
</dbReference>
<dbReference type="RefSeq" id="WP_012930916.1">
    <property type="nucleotide sequence ID" value="NC_013730.1"/>
</dbReference>
<dbReference type="HOGENOM" id="CLU_537358_0_0_10"/>
<dbReference type="eggNOG" id="ENOG502ZPVC">
    <property type="taxonomic scope" value="Bacteria"/>
</dbReference>
<dbReference type="KEGG" id="sli:Slin_6477"/>
<evidence type="ECO:0000313" key="2">
    <source>
        <dbReference type="EMBL" id="ADB42434.1"/>
    </source>
</evidence>
<reference evidence="2 3" key="1">
    <citation type="journal article" date="2010" name="Stand. Genomic Sci.">
        <title>Complete genome sequence of Spirosoma linguale type strain (1).</title>
        <authorList>
            <person name="Lail K."/>
            <person name="Sikorski J."/>
            <person name="Saunders E."/>
            <person name="Lapidus A."/>
            <person name="Glavina Del Rio T."/>
            <person name="Copeland A."/>
            <person name="Tice H."/>
            <person name="Cheng J.-F."/>
            <person name="Lucas S."/>
            <person name="Nolan M."/>
            <person name="Bruce D."/>
            <person name="Goodwin L."/>
            <person name="Pitluck S."/>
            <person name="Ivanova N."/>
            <person name="Mavromatis K."/>
            <person name="Ovchinnikova G."/>
            <person name="Pati A."/>
            <person name="Chen A."/>
            <person name="Palaniappan K."/>
            <person name="Land M."/>
            <person name="Hauser L."/>
            <person name="Chang Y.-J."/>
            <person name="Jeffries C.D."/>
            <person name="Chain P."/>
            <person name="Brettin T."/>
            <person name="Detter J.C."/>
            <person name="Schuetze A."/>
            <person name="Rohde M."/>
            <person name="Tindall B.J."/>
            <person name="Goeker M."/>
            <person name="Bristow J."/>
            <person name="Eisen J.A."/>
            <person name="Markowitz V."/>
            <person name="Hugenholtz P."/>
            <person name="Kyrpides N.C."/>
            <person name="Klenk H.-P."/>
            <person name="Chen F."/>
        </authorList>
    </citation>
    <scope>NUCLEOTIDE SEQUENCE [LARGE SCALE GENOMIC DNA]</scope>
    <source>
        <strain evidence="3">ATCC 33905 / DSM 74 / LMG 10896 / Claus 1</strain>
    </source>
</reference>
<keyword evidence="1" id="KW-1133">Transmembrane helix</keyword>
<dbReference type="EMBL" id="CP001769">
    <property type="protein sequence ID" value="ADB42434.1"/>
    <property type="molecule type" value="Genomic_DNA"/>
</dbReference>
<keyword evidence="1" id="KW-0812">Transmembrane</keyword>